<evidence type="ECO:0000259" key="7">
    <source>
        <dbReference type="Pfam" id="PF08124"/>
    </source>
</evidence>
<name>A0A919ELP6_9GAMM</name>
<evidence type="ECO:0000259" key="6">
    <source>
        <dbReference type="Pfam" id="PF02884"/>
    </source>
</evidence>
<comment type="similarity">
    <text evidence="1">Belongs to the polysaccharide lyase 8 family.</text>
</comment>
<evidence type="ECO:0000313" key="9">
    <source>
        <dbReference type="Proteomes" id="UP000623842"/>
    </source>
</evidence>
<proteinExistence type="inferred from homology"/>
<reference evidence="8" key="2">
    <citation type="submission" date="2020-09" db="EMBL/GenBank/DDBJ databases">
        <authorList>
            <person name="Sun Q."/>
            <person name="Kim S."/>
        </authorList>
    </citation>
    <scope>NUCLEOTIDE SEQUENCE</scope>
    <source>
        <strain evidence="8">KCTC 42731</strain>
    </source>
</reference>
<dbReference type="InterPro" id="IPR014718">
    <property type="entry name" value="GH-type_carb-bd"/>
</dbReference>
<dbReference type="SUPFAM" id="SSF49863">
    <property type="entry name" value="Hyaluronate lyase-like, C-terminal domain"/>
    <property type="match status" value="1"/>
</dbReference>
<feature type="domain" description="Polysaccharide lyase family 8 C-terminal" evidence="6">
    <location>
        <begin position="579"/>
        <end position="633"/>
    </location>
</feature>
<feature type="active site" evidence="4">
    <location>
        <position position="279"/>
    </location>
</feature>
<dbReference type="InterPro" id="IPR012970">
    <property type="entry name" value="Lyase_8_alpha_N"/>
</dbReference>
<dbReference type="PANTHER" id="PTHR38481">
    <property type="entry name" value="HYALURONATE LYASE"/>
    <property type="match status" value="1"/>
</dbReference>
<dbReference type="InterPro" id="IPR008929">
    <property type="entry name" value="Chondroitin_lyas"/>
</dbReference>
<feature type="domain" description="Polysaccharide lyase 8 N-terminal alpha-helical" evidence="7">
    <location>
        <begin position="32"/>
        <end position="287"/>
    </location>
</feature>
<dbReference type="AlphaFoldDB" id="A0A919ELP6"/>
<dbReference type="Gene3D" id="1.50.10.100">
    <property type="entry name" value="Chondroitin AC/alginate lyase"/>
    <property type="match status" value="1"/>
</dbReference>
<dbReference type="InterPro" id="IPR011071">
    <property type="entry name" value="Lyase_8-like_C"/>
</dbReference>
<dbReference type="Gene3D" id="2.70.98.10">
    <property type="match status" value="1"/>
</dbReference>
<evidence type="ECO:0000313" key="8">
    <source>
        <dbReference type="EMBL" id="GHF97281.1"/>
    </source>
</evidence>
<dbReference type="SUPFAM" id="SSF74650">
    <property type="entry name" value="Galactose mutarotase-like"/>
    <property type="match status" value="1"/>
</dbReference>
<organism evidence="8 9">
    <name type="scientific">Thalassotalea marina</name>
    <dbReference type="NCBI Taxonomy" id="1673741"/>
    <lineage>
        <taxon>Bacteria</taxon>
        <taxon>Pseudomonadati</taxon>
        <taxon>Pseudomonadota</taxon>
        <taxon>Gammaproteobacteria</taxon>
        <taxon>Alteromonadales</taxon>
        <taxon>Colwelliaceae</taxon>
        <taxon>Thalassotalea</taxon>
    </lineage>
</organism>
<dbReference type="Pfam" id="PF02884">
    <property type="entry name" value="Lyase_8_C"/>
    <property type="match status" value="1"/>
</dbReference>
<keyword evidence="9" id="KW-1185">Reference proteome</keyword>
<dbReference type="Pfam" id="PF02278">
    <property type="entry name" value="Lyase_8"/>
    <property type="match status" value="1"/>
</dbReference>
<accession>A0A919ELP6</accession>
<dbReference type="InterPro" id="IPR038970">
    <property type="entry name" value="Lyase_8"/>
</dbReference>
<dbReference type="Gene3D" id="2.60.220.10">
    <property type="entry name" value="Polysaccharide lyase family 8-like, C-terminal"/>
    <property type="match status" value="1"/>
</dbReference>
<evidence type="ECO:0000256" key="3">
    <source>
        <dbReference type="ARBA" id="ARBA00023239"/>
    </source>
</evidence>
<keyword evidence="2" id="KW-0732">Signal</keyword>
<protein>
    <submittedName>
        <fullName evidence="8">Chloramphenicol resistance protein</fullName>
    </submittedName>
</protein>
<gene>
    <name evidence="8" type="ORF">GCM10017161_26790</name>
</gene>
<dbReference type="GO" id="GO:0005975">
    <property type="term" value="P:carbohydrate metabolic process"/>
    <property type="evidence" value="ECO:0007669"/>
    <property type="project" value="InterPro"/>
</dbReference>
<dbReference type="SUPFAM" id="SSF48230">
    <property type="entry name" value="Chondroitin AC/alginate lyase"/>
    <property type="match status" value="1"/>
</dbReference>
<comment type="caution">
    <text evidence="8">The sequence shown here is derived from an EMBL/GenBank/DDBJ whole genome shotgun (WGS) entry which is preliminary data.</text>
</comment>
<dbReference type="InterPro" id="IPR004103">
    <property type="entry name" value="Lyase_8_C"/>
</dbReference>
<dbReference type="GO" id="GO:0016837">
    <property type="term" value="F:carbon-oxygen lyase activity, acting on polysaccharides"/>
    <property type="evidence" value="ECO:0007669"/>
    <property type="project" value="UniProtKB-ARBA"/>
</dbReference>
<evidence type="ECO:0000259" key="5">
    <source>
        <dbReference type="Pfam" id="PF02278"/>
    </source>
</evidence>
<dbReference type="GO" id="GO:0005576">
    <property type="term" value="C:extracellular region"/>
    <property type="evidence" value="ECO:0007669"/>
    <property type="project" value="InterPro"/>
</dbReference>
<dbReference type="Pfam" id="PF08124">
    <property type="entry name" value="Lyase_8_N"/>
    <property type="match status" value="1"/>
</dbReference>
<dbReference type="InterPro" id="IPR011013">
    <property type="entry name" value="Gal_mutarotase_sf_dom"/>
</dbReference>
<feature type="active site" evidence="4">
    <location>
        <position position="225"/>
    </location>
</feature>
<feature type="domain" description="Polysaccharide lyase family 8 central" evidence="5">
    <location>
        <begin position="327"/>
        <end position="564"/>
    </location>
</feature>
<dbReference type="PANTHER" id="PTHR38481:SF1">
    <property type="entry name" value="HYALURONATE LYASE"/>
    <property type="match status" value="1"/>
</dbReference>
<dbReference type="Proteomes" id="UP000623842">
    <property type="component" value="Unassembled WGS sequence"/>
</dbReference>
<evidence type="ECO:0000256" key="2">
    <source>
        <dbReference type="ARBA" id="ARBA00022729"/>
    </source>
</evidence>
<keyword evidence="3" id="KW-0456">Lyase</keyword>
<dbReference type="InterPro" id="IPR003159">
    <property type="entry name" value="Lyase_8_central_dom"/>
</dbReference>
<reference evidence="8" key="1">
    <citation type="journal article" date="2014" name="Int. J. Syst. Evol. Microbiol.">
        <title>Complete genome sequence of Corynebacterium casei LMG S-19264T (=DSM 44701T), isolated from a smear-ripened cheese.</title>
        <authorList>
            <consortium name="US DOE Joint Genome Institute (JGI-PGF)"/>
            <person name="Walter F."/>
            <person name="Albersmeier A."/>
            <person name="Kalinowski J."/>
            <person name="Ruckert C."/>
        </authorList>
    </citation>
    <scope>NUCLEOTIDE SEQUENCE</scope>
    <source>
        <strain evidence="8">KCTC 42731</strain>
    </source>
</reference>
<sequence length="677" mass="75759">MFISVAHFTLASDDMSQLKARVLTDFLPKVSEQNIDHHIVKQAKSWQAKQDNNGSWQDIDYGDTRRAGWPPIKHLNRLTLLVKAYAMTNNEQYLDASKKALNYWFESKPSSTNWWWASIGIPLQLGPVGLLLGDDISQDLKDRILASLPPRSILEVPANTPKHAGANRTDIAKAILHAGLIKNQESDIKLALGAIEETIAITEGEGIQQDFSFHQHGPLLHNGSYGKVFMHTALYWGYLVRDLKWAFKKDKVDILSAYILDGDRWMTRGNTIDYSTMGRAISRPNASFGAISQAARYLAELDSQRREEALAFAHYLEGGDVGLNGVKHYWRSDYSVVQRPEYQFTVHMHSTRVRPTETGNGENLKGKWLGFGNTFLRLTGDEYHGIFPVWDWARLPGVTAPDEEGRGLQWGKKYPATDFVGGLSSNNNGIAVMHIDQLGLNAHKSWFMFDEGVLALGAGISFAGDSQVLTTVEQNLRQGDVTINGKPMESSSQQLNGTSWLHHRNTGYIILNNADIKVQAQQKQGNWFDINNNKSRDLISLEVFEVTVNHQQKDNYAYFIYPGKTVNQTQAWFDEKPITILANNTNVQAAWHINKQQLQAVFYQPGQITLSDGTIVSVNKPCVLLLEQALNTFYIATPGTATQVEVTLSQADKQRQFTVETPSGKALLGSTVTQLLN</sequence>
<dbReference type="EMBL" id="BNCK01000006">
    <property type="protein sequence ID" value="GHF97281.1"/>
    <property type="molecule type" value="Genomic_DNA"/>
</dbReference>
<evidence type="ECO:0000256" key="1">
    <source>
        <dbReference type="ARBA" id="ARBA00006699"/>
    </source>
</evidence>
<feature type="active site" evidence="4">
    <location>
        <position position="216"/>
    </location>
</feature>
<dbReference type="GO" id="GO:0030246">
    <property type="term" value="F:carbohydrate binding"/>
    <property type="evidence" value="ECO:0007669"/>
    <property type="project" value="InterPro"/>
</dbReference>
<evidence type="ECO:0000256" key="4">
    <source>
        <dbReference type="PIRSR" id="PIRSR638970-1"/>
    </source>
</evidence>